<reference evidence="2" key="4">
    <citation type="submission" date="2025-09" db="UniProtKB">
        <authorList>
            <consortium name="Ensembl"/>
        </authorList>
    </citation>
    <scope>IDENTIFICATION</scope>
</reference>
<dbReference type="Ensembl" id="ENSAMXT00000039015.1">
    <property type="protein sequence ID" value="ENSAMXP00000043906.1"/>
    <property type="gene ID" value="ENSAMXG00000035412.1"/>
</dbReference>
<dbReference type="PANTHER" id="PTHR47829:SF3">
    <property type="entry name" value="AMINOGLYCOSIDE PHOSPHOTRANSFERASE DOMAIN-CONTAINING PROTEIN"/>
    <property type="match status" value="1"/>
</dbReference>
<evidence type="ECO:0000313" key="2">
    <source>
        <dbReference type="Ensembl" id="ENSAMXP00000043906.1"/>
    </source>
</evidence>
<dbReference type="Pfam" id="PF01636">
    <property type="entry name" value="APH"/>
    <property type="match status" value="1"/>
</dbReference>
<keyword evidence="3" id="KW-1185">Reference proteome</keyword>
<dbReference type="GO" id="GO:0050660">
    <property type="term" value="F:flavin adenine dinucleotide binding"/>
    <property type="evidence" value="ECO:0007669"/>
    <property type="project" value="InterPro"/>
</dbReference>
<dbReference type="Proteomes" id="UP000018467">
    <property type="component" value="Unassembled WGS sequence"/>
</dbReference>
<dbReference type="InterPro" id="IPR052898">
    <property type="entry name" value="ACAD10-like"/>
</dbReference>
<name>A0A3B1JQ84_ASTMX</name>
<dbReference type="AlphaFoldDB" id="A0A3B1JQ84"/>
<dbReference type="Bgee" id="ENSAMXG00000035412">
    <property type="expression patterns" value="Expressed in intestine and 14 other cell types or tissues"/>
</dbReference>
<protein>
    <recommendedName>
        <fullName evidence="1">Aminoglycoside phosphotransferase domain-containing protein</fullName>
    </recommendedName>
</protein>
<evidence type="ECO:0000313" key="3">
    <source>
        <dbReference type="Proteomes" id="UP000018467"/>
    </source>
</evidence>
<evidence type="ECO:0000259" key="1">
    <source>
        <dbReference type="Pfam" id="PF01636"/>
    </source>
</evidence>
<dbReference type="Gene3D" id="3.30.200.20">
    <property type="entry name" value="Phosphorylase Kinase, domain 1"/>
    <property type="match status" value="1"/>
</dbReference>
<reference evidence="3" key="1">
    <citation type="submission" date="2013-03" db="EMBL/GenBank/DDBJ databases">
        <authorList>
            <person name="Jeffery W."/>
            <person name="Warren W."/>
            <person name="Wilson R.K."/>
        </authorList>
    </citation>
    <scope>NUCLEOTIDE SEQUENCE</scope>
    <source>
        <strain evidence="3">female</strain>
    </source>
</reference>
<reference evidence="3" key="2">
    <citation type="journal article" date="2014" name="Nat. Commun.">
        <title>The cavefish genome reveals candidate genes for eye loss.</title>
        <authorList>
            <person name="McGaugh S.E."/>
            <person name="Gross J.B."/>
            <person name="Aken B."/>
            <person name="Blin M."/>
            <person name="Borowsky R."/>
            <person name="Chalopin D."/>
            <person name="Hinaux H."/>
            <person name="Jeffery W.R."/>
            <person name="Keene A."/>
            <person name="Ma L."/>
            <person name="Minx P."/>
            <person name="Murphy D."/>
            <person name="O'Quin K.E."/>
            <person name="Retaux S."/>
            <person name="Rohner N."/>
            <person name="Searle S.M."/>
            <person name="Stahl B.A."/>
            <person name="Tabin C."/>
            <person name="Volff J.N."/>
            <person name="Yoshizawa M."/>
            <person name="Warren W.C."/>
        </authorList>
    </citation>
    <scope>NUCLEOTIDE SEQUENCE [LARGE SCALE GENOMIC DNA]</scope>
    <source>
        <strain evidence="3">female</strain>
    </source>
</reference>
<dbReference type="InterPro" id="IPR011009">
    <property type="entry name" value="Kinase-like_dom_sf"/>
</dbReference>
<dbReference type="PANTHER" id="PTHR47829">
    <property type="entry name" value="HYDROLASE, PUTATIVE (AFU_ORTHOLOGUE AFUA_1G12880)-RELATED"/>
    <property type="match status" value="1"/>
</dbReference>
<dbReference type="InParanoid" id="A0A3B1JQ84"/>
<dbReference type="InterPro" id="IPR002575">
    <property type="entry name" value="Aminoglycoside_PTrfase"/>
</dbReference>
<dbReference type="GeneTree" id="ENSGT00940000164635"/>
<dbReference type="GO" id="GO:0016627">
    <property type="term" value="F:oxidoreductase activity, acting on the CH-CH group of donors"/>
    <property type="evidence" value="ECO:0007669"/>
    <property type="project" value="InterPro"/>
</dbReference>
<dbReference type="InterPro" id="IPR041726">
    <property type="entry name" value="ACAD10_11_N"/>
</dbReference>
<organism evidence="2 3">
    <name type="scientific">Astyanax mexicanus</name>
    <name type="common">Blind cave fish</name>
    <name type="synonym">Astyanax fasciatus mexicanus</name>
    <dbReference type="NCBI Taxonomy" id="7994"/>
    <lineage>
        <taxon>Eukaryota</taxon>
        <taxon>Metazoa</taxon>
        <taxon>Chordata</taxon>
        <taxon>Craniata</taxon>
        <taxon>Vertebrata</taxon>
        <taxon>Euteleostomi</taxon>
        <taxon>Actinopterygii</taxon>
        <taxon>Neopterygii</taxon>
        <taxon>Teleostei</taxon>
        <taxon>Ostariophysi</taxon>
        <taxon>Characiformes</taxon>
        <taxon>Characoidei</taxon>
        <taxon>Acestrorhamphidae</taxon>
        <taxon>Acestrorhamphinae</taxon>
        <taxon>Astyanax</taxon>
    </lineage>
</organism>
<reference evidence="2" key="3">
    <citation type="submission" date="2025-08" db="UniProtKB">
        <authorList>
            <consortium name="Ensembl"/>
        </authorList>
    </citation>
    <scope>IDENTIFICATION</scope>
</reference>
<dbReference type="Gene3D" id="3.90.1200.10">
    <property type="match status" value="1"/>
</dbReference>
<accession>A0A3B1JQ84</accession>
<sequence>MVNVLNCVCFCGQVDREYAVQKALHSAGFPVPQPLLYCSDTDVIGTDFYIMEHVQGRIFRDLRLPGLSAAERVALYVAAVETLARLHSIDVTKLGLQGYGKGAGYSKRQVSTWTKQYRASAHRSIPAMDELSDWLGKNIPSSDNEVTLVHGDFRIDNLIFHPTEVTALELQFGSNWTTANLRSSSFYLDVSVVFKCSSSSVKAVVDTLFLQSPKGHAVLQQVQQFMKQHVLPAQQAKARAAGLWNLFLPAVSGLSQVDYSYIAEETGKCVFAAEVFNCQAPGLCVDVF</sequence>
<dbReference type="InterPro" id="IPR037069">
    <property type="entry name" value="AcylCoA_DH/ox_N_sf"/>
</dbReference>
<dbReference type="Gene3D" id="1.10.540.10">
    <property type="entry name" value="Acyl-CoA dehydrogenase/oxidase, N-terminal domain"/>
    <property type="match status" value="1"/>
</dbReference>
<dbReference type="STRING" id="7994.ENSAMXP00000043906"/>
<dbReference type="CDD" id="cd05154">
    <property type="entry name" value="ACAD10_11_N-like"/>
    <property type="match status" value="1"/>
</dbReference>
<dbReference type="SUPFAM" id="SSF56112">
    <property type="entry name" value="Protein kinase-like (PK-like)"/>
    <property type="match status" value="1"/>
</dbReference>
<proteinExistence type="predicted"/>
<feature type="domain" description="Aminoglycoside phosphotransferase" evidence="1">
    <location>
        <begin position="13"/>
        <end position="168"/>
    </location>
</feature>